<proteinExistence type="predicted"/>
<name>A0A7X2IXS7_9BACI</name>
<keyword evidence="2" id="KW-1185">Reference proteome</keyword>
<dbReference type="AlphaFoldDB" id="A0A7X2IXS7"/>
<dbReference type="RefSeq" id="WP_154306914.1">
    <property type="nucleotide sequence ID" value="NZ_WKKI01000007.1"/>
</dbReference>
<dbReference type="NCBIfam" id="TIGR02834">
    <property type="entry name" value="spo_ytxC"/>
    <property type="match status" value="1"/>
</dbReference>
<organism evidence="1 2">
    <name type="scientific">Metabacillus lacus</name>
    <dbReference type="NCBI Taxonomy" id="1983721"/>
    <lineage>
        <taxon>Bacteria</taxon>
        <taxon>Bacillati</taxon>
        <taxon>Bacillota</taxon>
        <taxon>Bacilli</taxon>
        <taxon>Bacillales</taxon>
        <taxon>Bacillaceae</taxon>
        <taxon>Metabacillus</taxon>
    </lineage>
</organism>
<evidence type="ECO:0000313" key="1">
    <source>
        <dbReference type="EMBL" id="MRX71778.1"/>
    </source>
</evidence>
<dbReference type="Proteomes" id="UP000448867">
    <property type="component" value="Unassembled WGS sequence"/>
</dbReference>
<dbReference type="OrthoDB" id="2986513at2"/>
<gene>
    <name evidence="1" type="primary">ytxC</name>
    <name evidence="1" type="ORF">GJU40_06255</name>
</gene>
<dbReference type="InterPro" id="IPR014199">
    <property type="entry name" value="Spore_YtxC"/>
</dbReference>
<protein>
    <submittedName>
        <fullName evidence="1">Putative sporulation protein YtxC</fullName>
    </submittedName>
</protein>
<comment type="caution">
    <text evidence="1">The sequence shown here is derived from an EMBL/GenBank/DDBJ whole genome shotgun (WGS) entry which is preliminary data.</text>
</comment>
<reference evidence="1 2" key="1">
    <citation type="submission" date="2019-11" db="EMBL/GenBank/DDBJ databases">
        <title>Bacillus lacus genome.</title>
        <authorList>
            <person name="Allen C.J."/>
            <person name="Newman J.D."/>
        </authorList>
    </citation>
    <scope>NUCLEOTIDE SEQUENCE [LARGE SCALE GENOMIC DNA]</scope>
    <source>
        <strain evidence="1 2">KCTC 33946</strain>
    </source>
</reference>
<dbReference type="EMBL" id="WKKI01000007">
    <property type="protein sequence ID" value="MRX71778.1"/>
    <property type="molecule type" value="Genomic_DNA"/>
</dbReference>
<sequence length="275" mass="31723">MLTIYFQTVREAAAYQKLLATHTGEVETCESAEEGARLTLSASENSEHIISAMISFILLYKEPCLLHHIVANKFYFRDFDEQQQILNIVHSLMDGERKDVPGVRDLGPRETVLGAALSEFIREGLSFSLESFLMFRLKNYRNWLFRHVEAAIEEYKLEQEYQNFIDTLRHFLASRVNGCKELHILLKERFFVYDENMLQIQEAELEELIDPALISSIPMYVDTSILAPLVSISPGTLHVYTDSTDHGMVQTIQNIFQERVRVYGEGCFYHSKEGP</sequence>
<accession>A0A7X2IXS7</accession>
<evidence type="ECO:0000313" key="2">
    <source>
        <dbReference type="Proteomes" id="UP000448867"/>
    </source>
</evidence>
<dbReference type="Pfam" id="PF08812">
    <property type="entry name" value="YtxC"/>
    <property type="match status" value="1"/>
</dbReference>